<evidence type="ECO:0000256" key="1">
    <source>
        <dbReference type="ARBA" id="ARBA00004651"/>
    </source>
</evidence>
<protein>
    <submittedName>
        <fullName evidence="7">Membrane protein</fullName>
    </submittedName>
</protein>
<evidence type="ECO:0000256" key="5">
    <source>
        <dbReference type="ARBA" id="ARBA00023136"/>
    </source>
</evidence>
<dbReference type="EMBL" id="FOFR01000006">
    <property type="protein sequence ID" value="SEQ94981.1"/>
    <property type="molecule type" value="Genomic_DNA"/>
</dbReference>
<feature type="transmembrane region" description="Helical" evidence="6">
    <location>
        <begin position="245"/>
        <end position="266"/>
    </location>
</feature>
<keyword evidence="3 6" id="KW-0812">Transmembrane</keyword>
<name>A0A1H9K779_9PSEU</name>
<dbReference type="InterPro" id="IPR017039">
    <property type="entry name" value="Virul_fac_BrkB"/>
</dbReference>
<comment type="subcellular location">
    <subcellularLocation>
        <location evidence="1">Cell membrane</location>
        <topology evidence="1">Multi-pass membrane protein</topology>
    </subcellularLocation>
</comment>
<dbReference type="OrthoDB" id="4374904at2"/>
<evidence type="ECO:0000256" key="6">
    <source>
        <dbReference type="SAM" id="Phobius"/>
    </source>
</evidence>
<feature type="transmembrane region" description="Helical" evidence="6">
    <location>
        <begin position="135"/>
        <end position="158"/>
    </location>
</feature>
<gene>
    <name evidence="7" type="ORF">SAMN05216188_106329</name>
</gene>
<evidence type="ECO:0000256" key="2">
    <source>
        <dbReference type="ARBA" id="ARBA00022475"/>
    </source>
</evidence>
<dbReference type="STRING" id="402600.SAMN05216188_106329"/>
<feature type="transmembrane region" description="Helical" evidence="6">
    <location>
        <begin position="32"/>
        <end position="55"/>
    </location>
</feature>
<evidence type="ECO:0000313" key="8">
    <source>
        <dbReference type="Proteomes" id="UP000199352"/>
    </source>
</evidence>
<feature type="transmembrane region" description="Helical" evidence="6">
    <location>
        <begin position="170"/>
        <end position="197"/>
    </location>
</feature>
<dbReference type="Proteomes" id="UP000199352">
    <property type="component" value="Unassembled WGS sequence"/>
</dbReference>
<dbReference type="RefSeq" id="WP_089951626.1">
    <property type="nucleotide sequence ID" value="NZ_FOFR01000006.1"/>
</dbReference>
<feature type="transmembrane region" description="Helical" evidence="6">
    <location>
        <begin position="209"/>
        <end position="233"/>
    </location>
</feature>
<proteinExistence type="predicted"/>
<dbReference type="AlphaFoldDB" id="A0A1H9K779"/>
<sequence>MGDIAQVRVVPIMHVLRAVAAATGSALRGRDLLLWAAGLTFFAGLGLVPMLLLALRGVALLFGPALVTDGARALGGSLPRAHDPTAALVSLAEAATTASWPLLAAALLPATLYGEGLRRGLGQAAGERVTRWTGWAGRIAFLPVLVLAPLLVALPLAFTPVVAPLYAAGGWSTALGVVLSFHLDLVGVCATVGLVFAFVGPVELPMRTVLVAAVAVGAVLTGFLHGFVLFLAIPVDWAIPYGGLAVPGGVAALGLWLFLLHALLLFGYRATLSTHDVLGGGVREERGEPAREHSSH</sequence>
<keyword evidence="8" id="KW-1185">Reference proteome</keyword>
<keyword evidence="2" id="KW-1003">Cell membrane</keyword>
<organism evidence="7 8">
    <name type="scientific">Lentzea xinjiangensis</name>
    <dbReference type="NCBI Taxonomy" id="402600"/>
    <lineage>
        <taxon>Bacteria</taxon>
        <taxon>Bacillati</taxon>
        <taxon>Actinomycetota</taxon>
        <taxon>Actinomycetes</taxon>
        <taxon>Pseudonocardiales</taxon>
        <taxon>Pseudonocardiaceae</taxon>
        <taxon>Lentzea</taxon>
    </lineage>
</organism>
<evidence type="ECO:0000313" key="7">
    <source>
        <dbReference type="EMBL" id="SEQ94981.1"/>
    </source>
</evidence>
<reference evidence="8" key="1">
    <citation type="submission" date="2016-10" db="EMBL/GenBank/DDBJ databases">
        <authorList>
            <person name="Varghese N."/>
            <person name="Submissions S."/>
        </authorList>
    </citation>
    <scope>NUCLEOTIDE SEQUENCE [LARGE SCALE GENOMIC DNA]</scope>
    <source>
        <strain evidence="8">CGMCC 4.3525</strain>
    </source>
</reference>
<evidence type="ECO:0000256" key="3">
    <source>
        <dbReference type="ARBA" id="ARBA00022692"/>
    </source>
</evidence>
<feature type="transmembrane region" description="Helical" evidence="6">
    <location>
        <begin position="98"/>
        <end position="114"/>
    </location>
</feature>
<evidence type="ECO:0000256" key="4">
    <source>
        <dbReference type="ARBA" id="ARBA00022989"/>
    </source>
</evidence>
<keyword evidence="4 6" id="KW-1133">Transmembrane helix</keyword>
<keyword evidence="5 6" id="KW-0472">Membrane</keyword>
<accession>A0A1H9K779</accession>
<dbReference type="Pfam" id="PF03631">
    <property type="entry name" value="Virul_fac_BrkB"/>
    <property type="match status" value="1"/>
</dbReference>
<dbReference type="GO" id="GO:0005886">
    <property type="term" value="C:plasma membrane"/>
    <property type="evidence" value="ECO:0007669"/>
    <property type="project" value="UniProtKB-SubCell"/>
</dbReference>